<name>A0ACB8GPI4_PSICU</name>
<organism evidence="1 2">
    <name type="scientific">Psilocybe cubensis</name>
    <name type="common">Psychedelic mushroom</name>
    <name type="synonym">Stropharia cubensis</name>
    <dbReference type="NCBI Taxonomy" id="181762"/>
    <lineage>
        <taxon>Eukaryota</taxon>
        <taxon>Fungi</taxon>
        <taxon>Dikarya</taxon>
        <taxon>Basidiomycota</taxon>
        <taxon>Agaricomycotina</taxon>
        <taxon>Agaricomycetes</taxon>
        <taxon>Agaricomycetidae</taxon>
        <taxon>Agaricales</taxon>
        <taxon>Agaricineae</taxon>
        <taxon>Strophariaceae</taxon>
        <taxon>Psilocybe</taxon>
    </lineage>
</organism>
<keyword evidence="1" id="KW-0378">Hydrolase</keyword>
<proteinExistence type="predicted"/>
<protein>
    <submittedName>
        <fullName evidence="1">Ubiquitin carboxyl-terminal hydrolase 6</fullName>
    </submittedName>
</protein>
<keyword evidence="2" id="KW-1185">Reference proteome</keyword>
<evidence type="ECO:0000313" key="1">
    <source>
        <dbReference type="EMBL" id="KAH9477131.1"/>
    </source>
</evidence>
<accession>A0ACB8GPI4</accession>
<dbReference type="EMBL" id="JAFIQS020000010">
    <property type="protein sequence ID" value="KAH9477131.1"/>
    <property type="molecule type" value="Genomic_DNA"/>
</dbReference>
<comment type="caution">
    <text evidence="1">The sequence shown here is derived from an EMBL/GenBank/DDBJ whole genome shotgun (WGS) entry which is preliminary data.</text>
</comment>
<dbReference type="Proteomes" id="UP000664032">
    <property type="component" value="Unassembled WGS sequence"/>
</dbReference>
<gene>
    <name evidence="1" type="ORF">JR316_0011047</name>
</gene>
<evidence type="ECO:0000313" key="2">
    <source>
        <dbReference type="Proteomes" id="UP000664032"/>
    </source>
</evidence>
<sequence>MSPIDVHIKHNGKTYDIKLDPDLPPAVFKDTIYSLTGVPVDRMKVMVKGGVLKDDSSWKKIGPKEGQTFMVIGAAGELPKAPPKPIVFLEDMDDSELAEALAKPVGLTNLGNTCYMNATVQALRAVPELQAALEAPSLQSDTPLPGALRDLYRNMAQTADTVTPFKFLQVLRETNRQFAEMDRSEKRAGDLMMGRQVYAQQDAEECYGAIVHSLRNLPGLNAQGKTTATGAEASVNRSKFVEQYFMGKLRRELKCKEEGAENEPPTVSTENVLKIECNISIKTNFMLSGIMSSLDTELEKNSPSLNRTAVYTQTSRLTRLPTYLTVHMVRFAWRADISKKAKIMRQVKFPQEFDALDIVTKDLQEKLLPASRKMKEIEKDRRERRKVRARTKQLAAGSAPAPAPASGPSSSSSSATPAPASGDVEMADASAAAGAEEGKGKETAVRDGELEDESVYRKREAEELAQLINEDIKNDIGASTTGLYELVAIVTHKGAAADAGHYMGYVKKSVFNAYTKKKKVEAAPAPSESAEGAAPAQPSEAELTAELDAQEGDEDWYKFDDDKVSVFPQEKLATLDGGGEDSSAYVLLYRSKNAA</sequence>
<reference evidence="1" key="1">
    <citation type="submission" date="2021-10" db="EMBL/GenBank/DDBJ databases">
        <title>Psilocybe cubensis genome.</title>
        <authorList>
            <person name="Mckernan K.J."/>
            <person name="Crawford S."/>
            <person name="Trippe A."/>
            <person name="Kane L.T."/>
            <person name="Mclaughlin S."/>
        </authorList>
    </citation>
    <scope>NUCLEOTIDE SEQUENCE</scope>
    <source>
        <strain evidence="1">MGC-MH-2018</strain>
    </source>
</reference>